<name>A0A928KSR5_9FIRM</name>
<dbReference type="EMBL" id="SVNY01000004">
    <property type="protein sequence ID" value="MBE6833870.1"/>
    <property type="molecule type" value="Genomic_DNA"/>
</dbReference>
<organism evidence="1 2">
    <name type="scientific">Faecalispora sporosphaeroides</name>
    <dbReference type="NCBI Taxonomy" id="1549"/>
    <lineage>
        <taxon>Bacteria</taxon>
        <taxon>Bacillati</taxon>
        <taxon>Bacillota</taxon>
        <taxon>Clostridia</taxon>
        <taxon>Eubacteriales</taxon>
        <taxon>Oscillospiraceae</taxon>
        <taxon>Faecalispora</taxon>
    </lineage>
</organism>
<reference evidence="1" key="1">
    <citation type="submission" date="2019-04" db="EMBL/GenBank/DDBJ databases">
        <title>Evolution of Biomass-Degrading Anaerobic Consortia Revealed by Metagenomics.</title>
        <authorList>
            <person name="Peng X."/>
        </authorList>
    </citation>
    <scope>NUCLEOTIDE SEQUENCE</scope>
    <source>
        <strain evidence="1">SIG551</strain>
    </source>
</reference>
<evidence type="ECO:0000313" key="2">
    <source>
        <dbReference type="Proteomes" id="UP000754750"/>
    </source>
</evidence>
<protein>
    <recommendedName>
        <fullName evidence="3">Alcohol acetyltransferase</fullName>
    </recommendedName>
</protein>
<evidence type="ECO:0008006" key="3">
    <source>
        <dbReference type="Google" id="ProtNLM"/>
    </source>
</evidence>
<evidence type="ECO:0000313" key="1">
    <source>
        <dbReference type="EMBL" id="MBE6833870.1"/>
    </source>
</evidence>
<dbReference type="AlphaFoldDB" id="A0A928KSR5"/>
<dbReference type="RefSeq" id="WP_326840555.1">
    <property type="nucleotide sequence ID" value="NZ_SVNY01000004.1"/>
</dbReference>
<sequence>MAERKQWSRLDNAAKIFPPTSTKRDTKVFRFVCELTEPVDGGILQNALEETIQEFPLYRSILKKGLFWYYLEESNIRPQVAEESLPACSPIYNEDGPGLLFRVLYYKKRINLEVFHVLADGTGAMQFLRALVFSYLAKKYAVSGRLADYDASRDQKNEDAFYKYYDKTGAAPKIKQYRAYRIRGERLPGSRLGVTEGFLSAGAVLEKAHENDATLSEFLIALLICSIYDGMAVRERSRPVIITVPVDLRRFFPAQTARNFFGVIQVAHHFQKDGQGFSQVLANVRESFRRQLTQENLHGIISRYSVFENNPFIKAIPLPVKIPILRISGLWADGGDTAAFSNIGRVAVPEEAAKYIRLFDVFVSTKRPQLCLCSLGDTLAVSVSSQLADTGIQRCFFRQLAEMGISVQIISNLEQYREEETAYATV</sequence>
<gene>
    <name evidence="1" type="ORF">E7512_09865</name>
</gene>
<accession>A0A928KSR5</accession>
<proteinExistence type="predicted"/>
<comment type="caution">
    <text evidence="1">The sequence shown here is derived from an EMBL/GenBank/DDBJ whole genome shotgun (WGS) entry which is preliminary data.</text>
</comment>
<dbReference type="Proteomes" id="UP000754750">
    <property type="component" value="Unassembled WGS sequence"/>
</dbReference>